<dbReference type="PROSITE" id="PS00723">
    <property type="entry name" value="POLYPRENYL_SYNTHASE_1"/>
    <property type="match status" value="1"/>
</dbReference>
<evidence type="ECO:0000256" key="3">
    <source>
        <dbReference type="ARBA" id="ARBA00022842"/>
    </source>
</evidence>
<dbReference type="EMBL" id="JAUEPN010000001">
    <property type="protein sequence ID" value="KAK3301373.1"/>
    <property type="molecule type" value="Genomic_DNA"/>
</dbReference>
<gene>
    <name evidence="6" type="ORF">B0H64DRAFT_36916</name>
</gene>
<dbReference type="PROSITE" id="PS00444">
    <property type="entry name" value="POLYPRENYL_SYNTHASE_2"/>
    <property type="match status" value="1"/>
</dbReference>
<dbReference type="Pfam" id="PF00348">
    <property type="entry name" value="polyprenyl_synt"/>
    <property type="match status" value="1"/>
</dbReference>
<comment type="similarity">
    <text evidence="4">Belongs to the FPP/GGPP synthase family.</text>
</comment>
<dbReference type="InterPro" id="IPR033749">
    <property type="entry name" value="Polyprenyl_synt_CS"/>
</dbReference>
<feature type="compositionally biased region" description="Low complexity" evidence="5">
    <location>
        <begin position="136"/>
        <end position="150"/>
    </location>
</feature>
<dbReference type="Gene3D" id="1.10.600.10">
    <property type="entry name" value="Farnesyl Diphosphate Synthase"/>
    <property type="match status" value="1"/>
</dbReference>
<comment type="caution">
    <text evidence="6">The sequence shown here is derived from an EMBL/GenBank/DDBJ whole genome shotgun (WGS) entry which is preliminary data.</text>
</comment>
<feature type="compositionally biased region" description="Polar residues" evidence="5">
    <location>
        <begin position="65"/>
        <end position="103"/>
    </location>
</feature>
<dbReference type="GO" id="GO:0004659">
    <property type="term" value="F:prenyltransferase activity"/>
    <property type="evidence" value="ECO:0007669"/>
    <property type="project" value="InterPro"/>
</dbReference>
<dbReference type="GeneID" id="87838952"/>
<sequence length="464" mass="51900">MSSPASTPNARPHRRPGYLTFGKRLDCNSPSRRPIPSRAHMHMLHFRRPPIKEQAVPTAMADQNPHPTSAATGSIPNHNQNNNAFLQSPTAIPPRTSSANSTLPPALRTVPEADWLPGSAIPGHRRQRSRKASVGTTSFPSATMSSSSSTPPDPNRFATEDFFQNRRAWSEEKDKVLTGPFDYLNGHPGKDFRSSLVKAFDAWLEVPAESLEVITKVIGMLHTASLLVDDVEDNSQLRRGYPVAHTIFGIPQTINSSNYIYFCALQELQKLKNPKAVSIFAEELLNLHRGQGMDLFWRDTLTCPTEDDYLEMVSNKTGGLFRLGIKLMQAESRSLVDCVPLVNIVGLVFQIADDFHNLFSKEYTANKGMCEDLTEGKFSFPVIHSIRSNMGDMQLLNILRQKTENEEVKRYAVSYMESTGSFAYTRKVLDVLIERARRMTDEVDDGRGKGAGIHKILDRMVIKD</sequence>
<dbReference type="SFLD" id="SFLDS00005">
    <property type="entry name" value="Isoprenoid_Synthase_Type_I"/>
    <property type="match status" value="1"/>
</dbReference>
<evidence type="ECO:0000256" key="1">
    <source>
        <dbReference type="ARBA" id="ARBA00022679"/>
    </source>
</evidence>
<dbReference type="AlphaFoldDB" id="A0AAE0HRH2"/>
<evidence type="ECO:0000256" key="4">
    <source>
        <dbReference type="RuleBase" id="RU004466"/>
    </source>
</evidence>
<dbReference type="PANTHER" id="PTHR12001:SF44">
    <property type="entry name" value="GERANYLGERANYL PYROPHOSPHATE SYNTHASE"/>
    <property type="match status" value="1"/>
</dbReference>
<reference evidence="6" key="1">
    <citation type="journal article" date="2023" name="Mol. Phylogenet. Evol.">
        <title>Genome-scale phylogeny and comparative genomics of the fungal order Sordariales.</title>
        <authorList>
            <person name="Hensen N."/>
            <person name="Bonometti L."/>
            <person name="Westerberg I."/>
            <person name="Brannstrom I.O."/>
            <person name="Guillou S."/>
            <person name="Cros-Aarteil S."/>
            <person name="Calhoun S."/>
            <person name="Haridas S."/>
            <person name="Kuo A."/>
            <person name="Mondo S."/>
            <person name="Pangilinan J."/>
            <person name="Riley R."/>
            <person name="LaButti K."/>
            <person name="Andreopoulos B."/>
            <person name="Lipzen A."/>
            <person name="Chen C."/>
            <person name="Yan M."/>
            <person name="Daum C."/>
            <person name="Ng V."/>
            <person name="Clum A."/>
            <person name="Steindorff A."/>
            <person name="Ohm R.A."/>
            <person name="Martin F."/>
            <person name="Silar P."/>
            <person name="Natvig D.O."/>
            <person name="Lalanne C."/>
            <person name="Gautier V."/>
            <person name="Ament-Velasquez S.L."/>
            <person name="Kruys A."/>
            <person name="Hutchinson M.I."/>
            <person name="Powell A.J."/>
            <person name="Barry K."/>
            <person name="Miller A.N."/>
            <person name="Grigoriev I.V."/>
            <person name="Debuchy R."/>
            <person name="Gladieux P."/>
            <person name="Hiltunen Thoren M."/>
            <person name="Johannesson H."/>
        </authorList>
    </citation>
    <scope>NUCLEOTIDE SEQUENCE</scope>
    <source>
        <strain evidence="6">CBS 168.71</strain>
    </source>
</reference>
<feature type="region of interest" description="Disordered" evidence="5">
    <location>
        <begin position="55"/>
        <end position="158"/>
    </location>
</feature>
<name>A0AAE0HRH2_9PEZI</name>
<dbReference type="GO" id="GO:0046872">
    <property type="term" value="F:metal ion binding"/>
    <property type="evidence" value="ECO:0007669"/>
    <property type="project" value="UniProtKB-KW"/>
</dbReference>
<accession>A0AAE0HRH2</accession>
<dbReference type="GO" id="GO:0046165">
    <property type="term" value="P:alcohol biosynthetic process"/>
    <property type="evidence" value="ECO:0007669"/>
    <property type="project" value="UniProtKB-ARBA"/>
</dbReference>
<dbReference type="CDD" id="cd00685">
    <property type="entry name" value="Trans_IPPS_HT"/>
    <property type="match status" value="1"/>
</dbReference>
<organism evidence="6 7">
    <name type="scientific">Chaetomium fimeti</name>
    <dbReference type="NCBI Taxonomy" id="1854472"/>
    <lineage>
        <taxon>Eukaryota</taxon>
        <taxon>Fungi</taxon>
        <taxon>Dikarya</taxon>
        <taxon>Ascomycota</taxon>
        <taxon>Pezizomycotina</taxon>
        <taxon>Sordariomycetes</taxon>
        <taxon>Sordariomycetidae</taxon>
        <taxon>Sordariales</taxon>
        <taxon>Chaetomiaceae</taxon>
        <taxon>Chaetomium</taxon>
    </lineage>
</organism>
<evidence type="ECO:0000256" key="5">
    <source>
        <dbReference type="SAM" id="MobiDB-lite"/>
    </source>
</evidence>
<keyword evidence="7" id="KW-1185">Reference proteome</keyword>
<dbReference type="InterPro" id="IPR008949">
    <property type="entry name" value="Isoprenoid_synthase_dom_sf"/>
</dbReference>
<keyword evidence="3" id="KW-0460">Magnesium</keyword>
<dbReference type="GO" id="GO:0043386">
    <property type="term" value="P:mycotoxin biosynthetic process"/>
    <property type="evidence" value="ECO:0007669"/>
    <property type="project" value="UniProtKB-ARBA"/>
</dbReference>
<dbReference type="PANTHER" id="PTHR12001">
    <property type="entry name" value="GERANYLGERANYL PYROPHOSPHATE SYNTHASE"/>
    <property type="match status" value="1"/>
</dbReference>
<protein>
    <submittedName>
        <fullName evidence="6">Isoprenoid synthase domain-containing protein</fullName>
    </submittedName>
</protein>
<evidence type="ECO:0000313" key="6">
    <source>
        <dbReference type="EMBL" id="KAK3301373.1"/>
    </source>
</evidence>
<dbReference type="InterPro" id="IPR000092">
    <property type="entry name" value="Polyprenyl_synt"/>
</dbReference>
<dbReference type="GO" id="GO:0008299">
    <property type="term" value="P:isoprenoid biosynthetic process"/>
    <property type="evidence" value="ECO:0007669"/>
    <property type="project" value="InterPro"/>
</dbReference>
<evidence type="ECO:0000256" key="2">
    <source>
        <dbReference type="ARBA" id="ARBA00022723"/>
    </source>
</evidence>
<proteinExistence type="inferred from homology"/>
<reference evidence="6" key="2">
    <citation type="submission" date="2023-06" db="EMBL/GenBank/DDBJ databases">
        <authorList>
            <consortium name="Lawrence Berkeley National Laboratory"/>
            <person name="Haridas S."/>
            <person name="Hensen N."/>
            <person name="Bonometti L."/>
            <person name="Westerberg I."/>
            <person name="Brannstrom I.O."/>
            <person name="Guillou S."/>
            <person name="Cros-Aarteil S."/>
            <person name="Calhoun S."/>
            <person name="Kuo A."/>
            <person name="Mondo S."/>
            <person name="Pangilinan J."/>
            <person name="Riley R."/>
            <person name="Labutti K."/>
            <person name="Andreopoulos B."/>
            <person name="Lipzen A."/>
            <person name="Chen C."/>
            <person name="Yanf M."/>
            <person name="Daum C."/>
            <person name="Ng V."/>
            <person name="Clum A."/>
            <person name="Steindorff A."/>
            <person name="Ohm R."/>
            <person name="Martin F."/>
            <person name="Silar P."/>
            <person name="Natvig D."/>
            <person name="Lalanne C."/>
            <person name="Gautier V."/>
            <person name="Ament-Velasquez S.L."/>
            <person name="Kruys A."/>
            <person name="Hutchinson M.I."/>
            <person name="Powell A.J."/>
            <person name="Barry K."/>
            <person name="Miller A.N."/>
            <person name="Grigoriev I.V."/>
            <person name="Debuchy R."/>
            <person name="Gladieux P."/>
            <person name="Thoren M.H."/>
            <person name="Johannesson H."/>
        </authorList>
    </citation>
    <scope>NUCLEOTIDE SEQUENCE</scope>
    <source>
        <strain evidence="6">CBS 168.71</strain>
    </source>
</reference>
<evidence type="ECO:0000313" key="7">
    <source>
        <dbReference type="Proteomes" id="UP001278766"/>
    </source>
</evidence>
<dbReference type="SUPFAM" id="SSF48576">
    <property type="entry name" value="Terpenoid synthases"/>
    <property type="match status" value="1"/>
</dbReference>
<keyword evidence="2" id="KW-0479">Metal-binding</keyword>
<dbReference type="Proteomes" id="UP001278766">
    <property type="component" value="Unassembled WGS sequence"/>
</dbReference>
<keyword evidence="1 4" id="KW-0808">Transferase</keyword>
<feature type="region of interest" description="Disordered" evidence="5">
    <location>
        <begin position="1"/>
        <end position="35"/>
    </location>
</feature>
<dbReference type="RefSeq" id="XP_062664887.1">
    <property type="nucleotide sequence ID" value="XM_062802004.1"/>
</dbReference>